<dbReference type="CDD" id="cd14014">
    <property type="entry name" value="STKc_PknB_like"/>
    <property type="match status" value="1"/>
</dbReference>
<comment type="catalytic activity">
    <reaction evidence="7">
        <text>L-threonyl-[protein] + ATP = O-phospho-L-threonyl-[protein] + ADP + H(+)</text>
        <dbReference type="Rhea" id="RHEA:46608"/>
        <dbReference type="Rhea" id="RHEA-COMP:11060"/>
        <dbReference type="Rhea" id="RHEA-COMP:11605"/>
        <dbReference type="ChEBI" id="CHEBI:15378"/>
        <dbReference type="ChEBI" id="CHEBI:30013"/>
        <dbReference type="ChEBI" id="CHEBI:30616"/>
        <dbReference type="ChEBI" id="CHEBI:61977"/>
        <dbReference type="ChEBI" id="CHEBI:456216"/>
        <dbReference type="EC" id="2.7.11.1"/>
    </reaction>
</comment>
<keyword evidence="6 9" id="KW-0067">ATP-binding</keyword>
<dbReference type="EMBL" id="CP001854">
    <property type="protein sequence ID" value="ADB52936.1"/>
    <property type="molecule type" value="Genomic_DNA"/>
</dbReference>
<reference evidence="14" key="2">
    <citation type="submission" date="2010-01" db="EMBL/GenBank/DDBJ databases">
        <title>The complete genome of Conexibacter woesei DSM 14684.</title>
        <authorList>
            <consortium name="US DOE Joint Genome Institute (JGI-PGF)"/>
            <person name="Lucas S."/>
            <person name="Copeland A."/>
            <person name="Lapidus A."/>
            <person name="Glavina del Rio T."/>
            <person name="Dalin E."/>
            <person name="Tice H."/>
            <person name="Bruce D."/>
            <person name="Goodwin L."/>
            <person name="Pitluck S."/>
            <person name="Kyrpides N."/>
            <person name="Mavromatis K."/>
            <person name="Ivanova N."/>
            <person name="Mikhailova N."/>
            <person name="Chertkov O."/>
            <person name="Brettin T."/>
            <person name="Detter J.C."/>
            <person name="Han C."/>
            <person name="Larimer F."/>
            <person name="Land M."/>
            <person name="Hauser L."/>
            <person name="Markowitz V."/>
            <person name="Cheng J.-F."/>
            <person name="Hugenholtz P."/>
            <person name="Woyke T."/>
            <person name="Wu D."/>
            <person name="Pukall R."/>
            <person name="Steenblock K."/>
            <person name="Schneider S."/>
            <person name="Klenk H.-P."/>
            <person name="Eisen J.A."/>
        </authorList>
    </citation>
    <scope>NUCLEOTIDE SEQUENCE [LARGE SCALE GENOMIC DNA]</scope>
    <source>
        <strain evidence="14">DSM 14684 / CIP 108061 / JCM 11494 / NBRC 100937 / ID131577</strain>
    </source>
</reference>
<dbReference type="HOGENOM" id="CLU_000288_63_44_11"/>
<evidence type="ECO:0000256" key="6">
    <source>
        <dbReference type="ARBA" id="ARBA00022840"/>
    </source>
</evidence>
<dbReference type="InterPro" id="IPR017441">
    <property type="entry name" value="Protein_kinase_ATP_BS"/>
</dbReference>
<feature type="domain" description="Protein kinase" evidence="12">
    <location>
        <begin position="9"/>
        <end position="268"/>
    </location>
</feature>
<keyword evidence="2 13" id="KW-0723">Serine/threonine-protein kinase</keyword>
<feature type="compositionally biased region" description="Low complexity" evidence="10">
    <location>
        <begin position="345"/>
        <end position="357"/>
    </location>
</feature>
<keyword evidence="11" id="KW-0472">Membrane</keyword>
<reference evidence="13 14" key="1">
    <citation type="journal article" date="2010" name="Stand. Genomic Sci.">
        <title>Complete genome sequence of Conexibacter woesei type strain (ID131577).</title>
        <authorList>
            <person name="Pukall R."/>
            <person name="Lapidus A."/>
            <person name="Glavina Del Rio T."/>
            <person name="Copeland A."/>
            <person name="Tice H."/>
            <person name="Cheng J.-F."/>
            <person name="Lucas S."/>
            <person name="Chen F."/>
            <person name="Nolan M."/>
            <person name="Bruce D."/>
            <person name="Goodwin L."/>
            <person name="Pitluck S."/>
            <person name="Mavromatis K."/>
            <person name="Ivanova N."/>
            <person name="Ovchinnikova G."/>
            <person name="Pati A."/>
            <person name="Chen A."/>
            <person name="Palaniappan K."/>
            <person name="Land M."/>
            <person name="Hauser L."/>
            <person name="Chang Y.-J."/>
            <person name="Jeffries C.D."/>
            <person name="Chain P."/>
            <person name="Meincke L."/>
            <person name="Sims D."/>
            <person name="Brettin T."/>
            <person name="Detter J.C."/>
            <person name="Rohde M."/>
            <person name="Goeker M."/>
            <person name="Bristow J."/>
            <person name="Eisen J.A."/>
            <person name="Markowitz V."/>
            <person name="Kyrpides N.C."/>
            <person name="Klenk H.-P."/>
            <person name="Hugenholtz P."/>
        </authorList>
    </citation>
    <scope>NUCLEOTIDE SEQUENCE [LARGE SCALE GENOMIC DNA]</scope>
    <source>
        <strain evidence="14">DSM 14684 / CIP 108061 / JCM 11494 / NBRC 100937 / ID131577</strain>
    </source>
</reference>
<evidence type="ECO:0000313" key="13">
    <source>
        <dbReference type="EMBL" id="ADB52936.1"/>
    </source>
</evidence>
<feature type="region of interest" description="Disordered" evidence="10">
    <location>
        <begin position="319"/>
        <end position="376"/>
    </location>
</feature>
<keyword evidence="4 9" id="KW-0547">Nucleotide-binding</keyword>
<keyword evidence="11" id="KW-0812">Transmembrane</keyword>
<comment type="catalytic activity">
    <reaction evidence="8">
        <text>L-seryl-[protein] + ATP = O-phospho-L-seryl-[protein] + ADP + H(+)</text>
        <dbReference type="Rhea" id="RHEA:17989"/>
        <dbReference type="Rhea" id="RHEA-COMP:9863"/>
        <dbReference type="Rhea" id="RHEA-COMP:11604"/>
        <dbReference type="ChEBI" id="CHEBI:15378"/>
        <dbReference type="ChEBI" id="CHEBI:29999"/>
        <dbReference type="ChEBI" id="CHEBI:30616"/>
        <dbReference type="ChEBI" id="CHEBI:83421"/>
        <dbReference type="ChEBI" id="CHEBI:456216"/>
        <dbReference type="EC" id="2.7.11.1"/>
    </reaction>
</comment>
<dbReference type="Pfam" id="PF00069">
    <property type="entry name" value="Pkinase"/>
    <property type="match status" value="1"/>
</dbReference>
<dbReference type="PROSITE" id="PS00107">
    <property type="entry name" value="PROTEIN_KINASE_ATP"/>
    <property type="match status" value="1"/>
</dbReference>
<protein>
    <recommendedName>
        <fullName evidence="1">non-specific serine/threonine protein kinase</fullName>
        <ecNumber evidence="1">2.7.11.1</ecNumber>
    </recommendedName>
</protein>
<name>D3F8U1_CONWI</name>
<dbReference type="Gene3D" id="1.10.510.10">
    <property type="entry name" value="Transferase(Phosphotransferase) domain 1"/>
    <property type="match status" value="1"/>
</dbReference>
<dbReference type="KEGG" id="cwo:Cwoe_4523"/>
<dbReference type="InterPro" id="IPR011009">
    <property type="entry name" value="Kinase-like_dom_sf"/>
</dbReference>
<evidence type="ECO:0000313" key="14">
    <source>
        <dbReference type="Proteomes" id="UP000008229"/>
    </source>
</evidence>
<evidence type="ECO:0000256" key="2">
    <source>
        <dbReference type="ARBA" id="ARBA00022527"/>
    </source>
</evidence>
<evidence type="ECO:0000256" key="7">
    <source>
        <dbReference type="ARBA" id="ARBA00047899"/>
    </source>
</evidence>
<dbReference type="Gene3D" id="3.30.200.20">
    <property type="entry name" value="Phosphorylase Kinase, domain 1"/>
    <property type="match status" value="1"/>
</dbReference>
<dbReference type="PROSITE" id="PS50011">
    <property type="entry name" value="PROTEIN_KINASE_DOM"/>
    <property type="match status" value="1"/>
</dbReference>
<dbReference type="SUPFAM" id="SSF56112">
    <property type="entry name" value="Protein kinase-like (PK-like)"/>
    <property type="match status" value="1"/>
</dbReference>
<feature type="binding site" evidence="9">
    <location>
        <position position="38"/>
    </location>
    <ligand>
        <name>ATP</name>
        <dbReference type="ChEBI" id="CHEBI:30616"/>
    </ligand>
</feature>
<dbReference type="FunFam" id="3.30.200.20:FF:000035">
    <property type="entry name" value="Serine/threonine protein kinase Stk1"/>
    <property type="match status" value="1"/>
</dbReference>
<dbReference type="GO" id="GO:0004674">
    <property type="term" value="F:protein serine/threonine kinase activity"/>
    <property type="evidence" value="ECO:0007669"/>
    <property type="project" value="UniProtKB-KW"/>
</dbReference>
<evidence type="ECO:0000256" key="10">
    <source>
        <dbReference type="SAM" id="MobiDB-lite"/>
    </source>
</evidence>
<dbReference type="PANTHER" id="PTHR43289">
    <property type="entry name" value="MITOGEN-ACTIVATED PROTEIN KINASE KINASE KINASE 20-RELATED"/>
    <property type="match status" value="1"/>
</dbReference>
<dbReference type="FunFam" id="1.10.510.10:FF:000021">
    <property type="entry name" value="Serine/threonine protein kinase"/>
    <property type="match status" value="1"/>
</dbReference>
<dbReference type="EC" id="2.7.11.1" evidence="1"/>
<proteinExistence type="predicted"/>
<keyword evidence="5 13" id="KW-0418">Kinase</keyword>
<accession>D3F8U1</accession>
<evidence type="ECO:0000256" key="8">
    <source>
        <dbReference type="ARBA" id="ARBA00048679"/>
    </source>
</evidence>
<dbReference type="OrthoDB" id="308915at2"/>
<dbReference type="SMART" id="SM00220">
    <property type="entry name" value="S_TKc"/>
    <property type="match status" value="1"/>
</dbReference>
<feature type="transmembrane region" description="Helical" evidence="11">
    <location>
        <begin position="385"/>
        <end position="405"/>
    </location>
</feature>
<gene>
    <name evidence="13" type="ordered locus">Cwoe_4523</name>
</gene>
<organism evidence="13 14">
    <name type="scientific">Conexibacter woesei (strain DSM 14684 / CCUG 47730 / CIP 108061 / JCM 11494 / NBRC 100937 / ID131577)</name>
    <dbReference type="NCBI Taxonomy" id="469383"/>
    <lineage>
        <taxon>Bacteria</taxon>
        <taxon>Bacillati</taxon>
        <taxon>Actinomycetota</taxon>
        <taxon>Thermoleophilia</taxon>
        <taxon>Solirubrobacterales</taxon>
        <taxon>Conexibacteraceae</taxon>
        <taxon>Conexibacter</taxon>
    </lineage>
</organism>
<keyword evidence="11" id="KW-1133">Transmembrane helix</keyword>
<evidence type="ECO:0000256" key="4">
    <source>
        <dbReference type="ARBA" id="ARBA00022741"/>
    </source>
</evidence>
<evidence type="ECO:0000256" key="3">
    <source>
        <dbReference type="ARBA" id="ARBA00022679"/>
    </source>
</evidence>
<dbReference type="Proteomes" id="UP000008229">
    <property type="component" value="Chromosome"/>
</dbReference>
<evidence type="ECO:0000256" key="11">
    <source>
        <dbReference type="SAM" id="Phobius"/>
    </source>
</evidence>
<keyword evidence="3" id="KW-0808">Transferase</keyword>
<feature type="compositionally biased region" description="Low complexity" evidence="10">
    <location>
        <begin position="319"/>
        <end position="338"/>
    </location>
</feature>
<dbReference type="GO" id="GO:0045717">
    <property type="term" value="P:negative regulation of fatty acid biosynthetic process"/>
    <property type="evidence" value="ECO:0007669"/>
    <property type="project" value="UniProtKB-ARBA"/>
</dbReference>
<dbReference type="eggNOG" id="COG0515">
    <property type="taxonomic scope" value="Bacteria"/>
</dbReference>
<keyword evidence="14" id="KW-1185">Reference proteome</keyword>
<dbReference type="PANTHER" id="PTHR43289:SF6">
    <property type="entry name" value="SERINE_THREONINE-PROTEIN KINASE NEKL-3"/>
    <property type="match status" value="1"/>
</dbReference>
<dbReference type="InterPro" id="IPR000719">
    <property type="entry name" value="Prot_kinase_dom"/>
</dbReference>
<evidence type="ECO:0000259" key="12">
    <source>
        <dbReference type="PROSITE" id="PS50011"/>
    </source>
</evidence>
<feature type="compositionally biased region" description="Low complexity" evidence="10">
    <location>
        <begin position="364"/>
        <end position="374"/>
    </location>
</feature>
<evidence type="ECO:0000256" key="5">
    <source>
        <dbReference type="ARBA" id="ARBA00022777"/>
    </source>
</evidence>
<evidence type="ECO:0000256" key="9">
    <source>
        <dbReference type="PROSITE-ProRule" id="PRU10141"/>
    </source>
</evidence>
<sequence length="439" mass="46470">MSSAIAGRYELERRLGIGGMSTVQLAFDRRLERHVAVKLLAEHLADDPAFVSRFRREALAAARLVHPNVVQVFDFGFDESQHQHFIVMEYVTGQSCAELLRERGHLDVEEAVEILAQACRGLDYAHRNGVVHRDVKPGNLLRDDDDVVKLADFGIAKATEQSSITQVGSVLGTAAYLAPEQARGEEAGPRADLYSLGVVAYQLLSGRLPYEATSLSELALKQQREAPLRLEDLNPSVPPTLSRAVATALALEPEGRYADAAQFERALRDGARGVDPVAATDPTAHLPAGTAATRVLRGGAAAAAGAAAGAAAAGAGRDATAATRAQQQAQRRAPASRAVPPPPQVAARRPASAASAPAPRPGSRRGAASSTVAAPRKKGRAARRFVALLAVFLLIGAGTAIAIIATGNRDQAVQTKRVVSDTARDAWQQLRDLIDDNTK</sequence>
<evidence type="ECO:0000256" key="1">
    <source>
        <dbReference type="ARBA" id="ARBA00012513"/>
    </source>
</evidence>
<dbReference type="AlphaFoldDB" id="D3F8U1"/>
<dbReference type="RefSeq" id="WP_012935987.1">
    <property type="nucleotide sequence ID" value="NC_013739.1"/>
</dbReference>
<dbReference type="STRING" id="469383.Cwoe_4523"/>
<dbReference type="GO" id="GO:0005524">
    <property type="term" value="F:ATP binding"/>
    <property type="evidence" value="ECO:0007669"/>
    <property type="project" value="UniProtKB-UniRule"/>
</dbReference>